<evidence type="ECO:0000256" key="5">
    <source>
        <dbReference type="ARBA" id="ARBA00023002"/>
    </source>
</evidence>
<dbReference type="KEGG" id="nmo:Nmlp_2488"/>
<dbReference type="PROSITE" id="PS51318">
    <property type="entry name" value="TAT"/>
    <property type="match status" value="1"/>
</dbReference>
<evidence type="ECO:0000256" key="3">
    <source>
        <dbReference type="ARBA" id="ARBA00022729"/>
    </source>
</evidence>
<dbReference type="GO" id="GO:0016491">
    <property type="term" value="F:oxidoreductase activity"/>
    <property type="evidence" value="ECO:0007669"/>
    <property type="project" value="UniProtKB-KW"/>
</dbReference>
<dbReference type="SUPFAM" id="SSF52833">
    <property type="entry name" value="Thioredoxin-like"/>
    <property type="match status" value="1"/>
</dbReference>
<dbReference type="Pfam" id="PF13462">
    <property type="entry name" value="Thioredoxin_4"/>
    <property type="match status" value="1"/>
</dbReference>
<keyword evidence="3" id="KW-0732">Signal</keyword>
<keyword evidence="5" id="KW-0560">Oxidoreductase</keyword>
<dbReference type="PANTHER" id="PTHR13887">
    <property type="entry name" value="GLUTATHIONE S-TRANSFERASE KAPPA"/>
    <property type="match status" value="1"/>
</dbReference>
<comment type="similarity">
    <text evidence="2">Belongs to the glutaredoxin family.</text>
</comment>
<dbReference type="InterPro" id="IPR036249">
    <property type="entry name" value="Thioredoxin-like_sf"/>
</dbReference>
<dbReference type="InterPro" id="IPR006311">
    <property type="entry name" value="TAT_signal"/>
</dbReference>
<gene>
    <name evidence="9" type="ordered locus">Nmlp_2488</name>
</gene>
<dbReference type="PANTHER" id="PTHR13887:SF14">
    <property type="entry name" value="DISULFIDE BOND FORMATION PROTEIN D"/>
    <property type="match status" value="1"/>
</dbReference>
<dbReference type="GeneID" id="14652504"/>
<keyword evidence="4" id="KW-0813">Transport</keyword>
<dbReference type="PROSITE" id="PS51257">
    <property type="entry name" value="PROKAR_LIPOPROTEIN"/>
    <property type="match status" value="1"/>
</dbReference>
<organism evidence="9 10">
    <name type="scientific">Natronomonas moolapensis (strain DSM 18674 / CECT 7526 / JCM 14361 / 8.8.11)</name>
    <dbReference type="NCBI Taxonomy" id="268739"/>
    <lineage>
        <taxon>Archaea</taxon>
        <taxon>Methanobacteriati</taxon>
        <taxon>Methanobacteriota</taxon>
        <taxon>Stenosarchaea group</taxon>
        <taxon>Halobacteria</taxon>
        <taxon>Halobacteriales</taxon>
        <taxon>Natronomonadaceae</taxon>
        <taxon>Natronomonas</taxon>
    </lineage>
</organism>
<comment type="similarity">
    <text evidence="1">Belongs to the thioredoxin family. DsbA subfamily.</text>
</comment>
<evidence type="ECO:0000256" key="4">
    <source>
        <dbReference type="ARBA" id="ARBA00022982"/>
    </source>
</evidence>
<evidence type="ECO:0000256" key="6">
    <source>
        <dbReference type="ARBA" id="ARBA00023157"/>
    </source>
</evidence>
<name>M1XR27_NATM8</name>
<evidence type="ECO:0000313" key="9">
    <source>
        <dbReference type="EMBL" id="CCQ36654.1"/>
    </source>
</evidence>
<evidence type="ECO:0000313" key="10">
    <source>
        <dbReference type="Proteomes" id="UP000011867"/>
    </source>
</evidence>
<evidence type="ECO:0000256" key="2">
    <source>
        <dbReference type="ARBA" id="ARBA00007787"/>
    </source>
</evidence>
<dbReference type="InterPro" id="IPR012336">
    <property type="entry name" value="Thioredoxin-like_fold"/>
</dbReference>
<dbReference type="OrthoDB" id="15256at2157"/>
<keyword evidence="4" id="KW-0249">Electron transport</keyword>
<keyword evidence="10" id="KW-1185">Reference proteome</keyword>
<feature type="domain" description="Thioredoxin-like fold" evidence="8">
    <location>
        <begin position="42"/>
        <end position="192"/>
    </location>
</feature>
<keyword evidence="7" id="KW-0676">Redox-active center</keyword>
<evidence type="ECO:0000256" key="1">
    <source>
        <dbReference type="ARBA" id="ARBA00005791"/>
    </source>
</evidence>
<dbReference type="HOGENOM" id="CLU_000288_47_1_2"/>
<protein>
    <submittedName>
        <fullName evidence="9">Thioredoxin domain protein</fullName>
    </submittedName>
</protein>
<dbReference type="STRING" id="268739.Nmlp_2488"/>
<sequence length="204" mass="21848">MDRTPSRRSFLAAGGAAVLTTLAGCSGGGSEIDLSGIDDGSRPAIGASDAPVTMAVFEDYSCPHCQRFTLNNTPAIVQQYVEPGDVRYLHADFPIPVDDWSYPAANAGHAVFEDADNDAFWAFTMALFEDQRSYSLDVFEEIAEDVAGVGAAARSAADEGTYRDRIDADRQRGKSWGVQGTPTVFVGDEQVELDGIAEAIESRL</sequence>
<proteinExistence type="inferred from homology"/>
<dbReference type="Proteomes" id="UP000011867">
    <property type="component" value="Chromosome"/>
</dbReference>
<keyword evidence="6" id="KW-1015">Disulfide bond</keyword>
<evidence type="ECO:0000259" key="8">
    <source>
        <dbReference type="Pfam" id="PF13462"/>
    </source>
</evidence>
<reference evidence="9 10" key="1">
    <citation type="journal article" date="2013" name="Genome Announc.">
        <title>Genome of the haloarchaeon Natronomonas moolapensis, a neutrophilic member of a previously haloalkaliphilic genus.</title>
        <authorList>
            <person name="Dyall-Smith M.L."/>
            <person name="Pfeiffer F."/>
            <person name="Oberwinkler T."/>
            <person name="Klee K."/>
            <person name="Rampp M."/>
            <person name="Palm P."/>
            <person name="Gross K."/>
            <person name="Schuster S.C."/>
            <person name="Oesterhelt D."/>
        </authorList>
    </citation>
    <scope>NUCLEOTIDE SEQUENCE [LARGE SCALE GENOMIC DNA]</scope>
    <source>
        <strain evidence="10">DSM 18674 / JCM 14361 / 8.8.11</strain>
    </source>
</reference>
<evidence type="ECO:0000256" key="7">
    <source>
        <dbReference type="ARBA" id="ARBA00023284"/>
    </source>
</evidence>
<dbReference type="RefSeq" id="WP_015409449.1">
    <property type="nucleotide sequence ID" value="NC_020388.1"/>
</dbReference>
<dbReference type="EMBL" id="HF582854">
    <property type="protein sequence ID" value="CCQ36654.1"/>
    <property type="molecule type" value="Genomic_DNA"/>
</dbReference>
<dbReference type="AlphaFoldDB" id="M1XR27"/>
<dbReference type="Gene3D" id="3.40.30.10">
    <property type="entry name" value="Glutaredoxin"/>
    <property type="match status" value="1"/>
</dbReference>
<dbReference type="eggNOG" id="arCOG02868">
    <property type="taxonomic scope" value="Archaea"/>
</dbReference>
<accession>M1XR27</accession>